<organism evidence="3 4">
    <name type="scientific">Halteria grandinella</name>
    <dbReference type="NCBI Taxonomy" id="5974"/>
    <lineage>
        <taxon>Eukaryota</taxon>
        <taxon>Sar</taxon>
        <taxon>Alveolata</taxon>
        <taxon>Ciliophora</taxon>
        <taxon>Intramacronucleata</taxon>
        <taxon>Spirotrichea</taxon>
        <taxon>Stichotrichia</taxon>
        <taxon>Sporadotrichida</taxon>
        <taxon>Halteriidae</taxon>
        <taxon>Halteria</taxon>
    </lineage>
</organism>
<dbReference type="EMBL" id="RRYP01030232">
    <property type="protein sequence ID" value="TNV71221.1"/>
    <property type="molecule type" value="Genomic_DNA"/>
</dbReference>
<dbReference type="AlphaFoldDB" id="A0A8J8NA82"/>
<accession>A0A8J8NA82</accession>
<proteinExistence type="predicted"/>
<comment type="caution">
    <text evidence="3">The sequence shown here is derived from an EMBL/GenBank/DDBJ whole genome shotgun (WGS) entry which is preliminary data.</text>
</comment>
<reference evidence="3" key="1">
    <citation type="submission" date="2019-06" db="EMBL/GenBank/DDBJ databases">
        <authorList>
            <person name="Zheng W."/>
        </authorList>
    </citation>
    <scope>NUCLEOTIDE SEQUENCE</scope>
    <source>
        <strain evidence="3">QDHG01</strain>
    </source>
</reference>
<feature type="transmembrane region" description="Helical" evidence="2">
    <location>
        <begin position="12"/>
        <end position="45"/>
    </location>
</feature>
<feature type="transmembrane region" description="Helical" evidence="2">
    <location>
        <begin position="57"/>
        <end position="76"/>
    </location>
</feature>
<dbReference type="Proteomes" id="UP000785679">
    <property type="component" value="Unassembled WGS sequence"/>
</dbReference>
<evidence type="ECO:0000313" key="3">
    <source>
        <dbReference type="EMBL" id="TNV71221.1"/>
    </source>
</evidence>
<keyword evidence="2" id="KW-0472">Membrane</keyword>
<evidence type="ECO:0000256" key="1">
    <source>
        <dbReference type="SAM" id="MobiDB-lite"/>
    </source>
</evidence>
<keyword evidence="4" id="KW-1185">Reference proteome</keyword>
<sequence>MSYSSLLRLEFALVCLIVLTSLSRLLLLSFCLFICPTTIFCVYSFQSSISSSIVSSFTASFPTGVPTYFLPLACLARHRSHLKQTLLAPIPTNPPNTYSTLPPRRGRR</sequence>
<feature type="region of interest" description="Disordered" evidence="1">
    <location>
        <begin position="87"/>
        <end position="108"/>
    </location>
</feature>
<evidence type="ECO:0000313" key="4">
    <source>
        <dbReference type="Proteomes" id="UP000785679"/>
    </source>
</evidence>
<keyword evidence="2" id="KW-0812">Transmembrane</keyword>
<protein>
    <submittedName>
        <fullName evidence="3">Uncharacterized protein</fullName>
    </submittedName>
</protein>
<gene>
    <name evidence="3" type="ORF">FGO68_gene7066</name>
</gene>
<keyword evidence="2" id="KW-1133">Transmembrane helix</keyword>
<name>A0A8J8NA82_HALGN</name>
<evidence type="ECO:0000256" key="2">
    <source>
        <dbReference type="SAM" id="Phobius"/>
    </source>
</evidence>